<dbReference type="PIRSF" id="PIRSF018968">
    <property type="entry name" value="ABC_permease_BceB"/>
    <property type="match status" value="1"/>
</dbReference>
<keyword evidence="3 6" id="KW-0812">Transmembrane</keyword>
<feature type="transmembrane region" description="Helical" evidence="6">
    <location>
        <begin position="105"/>
        <end position="131"/>
    </location>
</feature>
<evidence type="ECO:0000256" key="3">
    <source>
        <dbReference type="ARBA" id="ARBA00022692"/>
    </source>
</evidence>
<dbReference type="RefSeq" id="WP_231061334.1">
    <property type="nucleotide sequence ID" value="NZ_JAJNOR010000001.1"/>
</dbReference>
<proteinExistence type="inferred from homology"/>
<keyword evidence="5 6" id="KW-0472">Membrane</keyword>
<evidence type="ECO:0000256" key="5">
    <source>
        <dbReference type="ARBA" id="ARBA00023136"/>
    </source>
</evidence>
<feature type="transmembrane region" description="Helical" evidence="6">
    <location>
        <begin position="64"/>
        <end position="84"/>
    </location>
</feature>
<evidence type="ECO:0000256" key="4">
    <source>
        <dbReference type="ARBA" id="ARBA00022989"/>
    </source>
</evidence>
<comment type="similarity">
    <text evidence="6">Belongs to the ABC-4 integral membrane protein family.</text>
</comment>
<dbReference type="GO" id="GO:0055085">
    <property type="term" value="P:transmembrane transport"/>
    <property type="evidence" value="ECO:0007669"/>
    <property type="project" value="UniProtKB-UniRule"/>
</dbReference>
<dbReference type="EMBL" id="JAJNOR010000001">
    <property type="protein sequence ID" value="MCD2491398.1"/>
    <property type="molecule type" value="Genomic_DNA"/>
</dbReference>
<keyword evidence="9" id="KW-1185">Reference proteome</keyword>
<feature type="transmembrane region" description="Helical" evidence="6">
    <location>
        <begin position="601"/>
        <end position="623"/>
    </location>
</feature>
<dbReference type="Proteomes" id="UP001299265">
    <property type="component" value="Unassembled WGS sequence"/>
</dbReference>
<evidence type="ECO:0000313" key="9">
    <source>
        <dbReference type="Proteomes" id="UP001299265"/>
    </source>
</evidence>
<name>A0AAP2W6L2_9FIRM</name>
<comment type="subcellular location">
    <subcellularLocation>
        <location evidence="1 6">Cell membrane</location>
        <topology evidence="1 6">Multi-pass membrane protein</topology>
    </subcellularLocation>
</comment>
<keyword evidence="6" id="KW-0813">Transport</keyword>
<evidence type="ECO:0000259" key="7">
    <source>
        <dbReference type="Pfam" id="PF02687"/>
    </source>
</evidence>
<keyword evidence="2 6" id="KW-1003">Cell membrane</keyword>
<gene>
    <name evidence="8" type="ORF">LQE92_01990</name>
</gene>
<evidence type="ECO:0000256" key="2">
    <source>
        <dbReference type="ARBA" id="ARBA00022475"/>
    </source>
</evidence>
<evidence type="ECO:0000256" key="1">
    <source>
        <dbReference type="ARBA" id="ARBA00004651"/>
    </source>
</evidence>
<dbReference type="InterPro" id="IPR003838">
    <property type="entry name" value="ABC3_permease_C"/>
</dbReference>
<keyword evidence="4 6" id="KW-1133">Transmembrane helix</keyword>
<feature type="transmembrane region" description="Helical" evidence="6">
    <location>
        <begin position="542"/>
        <end position="567"/>
    </location>
</feature>
<dbReference type="Pfam" id="PF02687">
    <property type="entry name" value="FtsX"/>
    <property type="match status" value="1"/>
</dbReference>
<dbReference type="PANTHER" id="PTHR46795:SF3">
    <property type="entry name" value="ABC TRANSPORTER PERMEASE"/>
    <property type="match status" value="1"/>
</dbReference>
<comment type="caution">
    <text evidence="8">The sequence shown here is derived from an EMBL/GenBank/DDBJ whole genome shotgun (WGS) entry which is preliminary data.</text>
</comment>
<feature type="transmembrane region" description="Helical" evidence="6">
    <location>
        <begin position="157"/>
        <end position="177"/>
    </location>
</feature>
<sequence>MSKGILMYPKLAATNIQKNSRTYVPYILTCILTTAMFFMIHSLAENPGIDDVLGSGTVRYTLGMATRVTGFFALIFLFYTNSFLMKRRKKEFGLYNILGMEKRHLGKVIFCETVDVAFMSLFLGLITGAVLNKLMFLLILHIFHIEGALQFVFSKKAFLDTCLLFLGIFLLIFLNSIRQIQFKSPMELLREGQAGEKEPKTRWLTAILGVLCLGAGYYMAISIENPVAAVSFFFIAVFLVIVGTYCLFTAGSVALLKLLRRKRNYYYKPNHFISVSGMLYRMKQNAVGLANICILSTMVLVMVSSSLCLYLGMKDMLKERYPRSIMITTKDYSEQSVEAIKDRTRSVLSETGLSAEQELSFAFLSFAALEKEEYFETNTGSGSVFEIDNLRELYVVTLEDYNKMTGKDQSLEENEILFCDKSGEYKKESVRIFDREYKIKGQAGEFLAGTGTMNDVSKSYILVVKDRKALGEWSVLQAGAYGANASSIKAVYGFDLNAGDEEQIAFYQKLMDRMTAPSGPGEGILNVSIDCRSSQRKSDTGMFGGLFFIGIFLGSLFIMATILIIYYKQISEGYDDKARFAIMKKVGMGYGEIKRSIHSQVLTVFFLPLLGAGIHVAFAFPFITRVLAVFQMTDIRLFALCMAGSFAVFAVFYLSVYQLTAKAYYKIVS</sequence>
<dbReference type="PANTHER" id="PTHR46795">
    <property type="entry name" value="ABC TRANSPORTER PERMEASE-RELATED-RELATED"/>
    <property type="match status" value="1"/>
</dbReference>
<feature type="transmembrane region" description="Helical" evidence="6">
    <location>
        <begin position="227"/>
        <end position="256"/>
    </location>
</feature>
<dbReference type="GO" id="GO:0005886">
    <property type="term" value="C:plasma membrane"/>
    <property type="evidence" value="ECO:0007669"/>
    <property type="project" value="UniProtKB-SubCell"/>
</dbReference>
<feature type="transmembrane region" description="Helical" evidence="6">
    <location>
        <begin position="288"/>
        <end position="313"/>
    </location>
</feature>
<protein>
    <submittedName>
        <fullName evidence="8">FtsX-like permease family protein</fullName>
    </submittedName>
</protein>
<dbReference type="AlphaFoldDB" id="A0AAP2W6L2"/>
<dbReference type="InterPro" id="IPR052536">
    <property type="entry name" value="ABC-4_Integral_Memb_Prot"/>
</dbReference>
<feature type="transmembrane region" description="Helical" evidence="6">
    <location>
        <begin position="635"/>
        <end position="656"/>
    </location>
</feature>
<accession>A0AAP2W6L2</accession>
<reference evidence="8 9" key="1">
    <citation type="submission" date="2021-11" db="EMBL/GenBank/DDBJ databases">
        <title>Lacrimispora sp. nov. NSJ-141 isolated from human feces.</title>
        <authorList>
            <person name="Abdugheni R."/>
        </authorList>
    </citation>
    <scope>NUCLEOTIDE SEQUENCE [LARGE SCALE GENOMIC DNA]</scope>
    <source>
        <strain evidence="8 9">NSJ-141</strain>
    </source>
</reference>
<evidence type="ECO:0000256" key="6">
    <source>
        <dbReference type="PIRNR" id="PIRNR018968"/>
    </source>
</evidence>
<dbReference type="InterPro" id="IPR027022">
    <property type="entry name" value="ABC_permease_BceB-typ"/>
</dbReference>
<feature type="transmembrane region" description="Helical" evidence="6">
    <location>
        <begin position="23"/>
        <end position="44"/>
    </location>
</feature>
<evidence type="ECO:0000313" key="8">
    <source>
        <dbReference type="EMBL" id="MCD2491398.1"/>
    </source>
</evidence>
<feature type="domain" description="ABC3 transporter permease C-terminal" evidence="7">
    <location>
        <begin position="71"/>
        <end position="181"/>
    </location>
</feature>
<organism evidence="8 9">
    <name type="scientific">Lientehia hominis</name>
    <dbReference type="NCBI Taxonomy" id="2897778"/>
    <lineage>
        <taxon>Bacteria</taxon>
        <taxon>Bacillati</taxon>
        <taxon>Bacillota</taxon>
        <taxon>Clostridia</taxon>
        <taxon>Lachnospirales</taxon>
        <taxon>Lachnospiraceae</taxon>
        <taxon>Lientehia</taxon>
    </lineage>
</organism>
<feature type="transmembrane region" description="Helical" evidence="6">
    <location>
        <begin position="203"/>
        <end position="221"/>
    </location>
</feature>